<feature type="region of interest" description="Disordered" evidence="10">
    <location>
        <begin position="69"/>
        <end position="88"/>
    </location>
</feature>
<dbReference type="PANTHER" id="PTHR24356">
    <property type="entry name" value="SERINE/THREONINE-PROTEIN KINASE"/>
    <property type="match status" value="1"/>
</dbReference>
<comment type="catalytic activity">
    <reaction evidence="8">
        <text>L-threonyl-[protein] + ATP = O-phospho-L-threonyl-[protein] + ADP + H(+)</text>
        <dbReference type="Rhea" id="RHEA:46608"/>
        <dbReference type="Rhea" id="RHEA-COMP:11060"/>
        <dbReference type="Rhea" id="RHEA-COMP:11605"/>
        <dbReference type="ChEBI" id="CHEBI:15378"/>
        <dbReference type="ChEBI" id="CHEBI:30013"/>
        <dbReference type="ChEBI" id="CHEBI:30616"/>
        <dbReference type="ChEBI" id="CHEBI:61977"/>
        <dbReference type="ChEBI" id="CHEBI:456216"/>
        <dbReference type="EC" id="2.7.11.1"/>
    </reaction>
</comment>
<dbReference type="Gene3D" id="1.20.1480.20">
    <property type="entry name" value="MAST3 pre-PK domain-like"/>
    <property type="match status" value="1"/>
</dbReference>
<dbReference type="PANTHER" id="PTHR24356:SF414">
    <property type="entry name" value="NON-SPECIFIC SERINE_THREONINE PROTEIN KINASE"/>
    <property type="match status" value="1"/>
</dbReference>
<dbReference type="SMART" id="SM00220">
    <property type="entry name" value="S_TKc"/>
    <property type="match status" value="1"/>
</dbReference>
<dbReference type="OrthoDB" id="10070999at2759"/>
<keyword evidence="7" id="KW-0067">ATP-binding</keyword>
<dbReference type="Pfam" id="PF08926">
    <property type="entry name" value="DUF1908"/>
    <property type="match status" value="1"/>
</dbReference>
<protein>
    <recommendedName>
        <fullName evidence="1">non-specific serine/threonine protein kinase</fullName>
        <ecNumber evidence="1">2.7.11.1</ecNumber>
    </recommendedName>
</protein>
<feature type="compositionally biased region" description="Polar residues" evidence="10">
    <location>
        <begin position="436"/>
        <end position="452"/>
    </location>
</feature>
<dbReference type="InterPro" id="IPR050236">
    <property type="entry name" value="Ser_Thr_kinase_AGC"/>
</dbReference>
<dbReference type="InterPro" id="IPR023142">
    <property type="entry name" value="MAST_pre-PK_dom_sf"/>
</dbReference>
<evidence type="ECO:0000256" key="1">
    <source>
        <dbReference type="ARBA" id="ARBA00012513"/>
    </source>
</evidence>
<dbReference type="EC" id="2.7.11.1" evidence="1"/>
<dbReference type="Proteomes" id="UP001152795">
    <property type="component" value="Unassembled WGS sequence"/>
</dbReference>
<keyword evidence="3" id="KW-0597">Phosphoprotein</keyword>
<proteinExistence type="predicted"/>
<dbReference type="GO" id="GO:0000287">
    <property type="term" value="F:magnesium ion binding"/>
    <property type="evidence" value="ECO:0007669"/>
    <property type="project" value="InterPro"/>
</dbReference>
<dbReference type="PROSITE" id="PS00108">
    <property type="entry name" value="PROTEIN_KINASE_ST"/>
    <property type="match status" value="1"/>
</dbReference>
<evidence type="ECO:0000256" key="3">
    <source>
        <dbReference type="ARBA" id="ARBA00022553"/>
    </source>
</evidence>
<sequence length="712" mass="80867">MAKQPSKDSASREELSLFLKQLSLEYLDNVFPNSMNLQQFRALTEDELEQSFHVQNEKDREELMRAVNRSREDYSDDEDESDSESNLLSLTLPNDFKVSGKSDNHERKLQKMESFAFFSSQEETSNLLKMRSHPSLGSSEPNLHALSGISNRKCSVASNRRHRKNFAGIRTPPQARSPRGWESPSGSPLHGSSLCSVPLQFNFPISRCRDSRRWSVTSSGYGTTPYSSYSSLTSSQERLNQLPNIPSFDDLNFSDVDDERFVGVFPRRGRSRSLSPPRHAVESSEIVTTTSLYKERFPKAVKQLEEQLQAFIEKHVEDDNEVKKNGDGVSNFFLVQVVEAARDCLSKSKDGLLSSGYFMDLSENLQRLLFEARSKTDNDIPVIKVFRQLFIIVSRVARLLSCLEFDAEEFYNDLQATEVRSDELEAYVKSRLNVNHSEQTSPKQASPESQDSPRSEAPPSEDDFEYKKLISNGAFGAVYLVRHRKTGMRFALKKMNKQSMILRNKVSQVFAERDILEFADNPFVVGMWCSFETKKHLCLVMEYVEGGDCASLLKNIGCLPADLARQYFSETVLALEYIHSYGIIHRDLKPDNLLITSLGHIKLTDFGLSKIGLMEMTTHLYEGSMEAKDGKQFTDRQVFGTPNYIAPEVILRQAYGKPVDWWAMGIILYEFLVGDTPFYGDTPDELFNHTLSGAYKRKIALSKHFSVISTSA</sequence>
<dbReference type="AlphaFoldDB" id="A0A6S7G7X5"/>
<evidence type="ECO:0000259" key="11">
    <source>
        <dbReference type="PROSITE" id="PS50011"/>
    </source>
</evidence>
<dbReference type="InterPro" id="IPR008271">
    <property type="entry name" value="Ser/Thr_kinase_AS"/>
</dbReference>
<evidence type="ECO:0000256" key="7">
    <source>
        <dbReference type="ARBA" id="ARBA00022840"/>
    </source>
</evidence>
<dbReference type="GO" id="GO:0035556">
    <property type="term" value="P:intracellular signal transduction"/>
    <property type="evidence" value="ECO:0007669"/>
    <property type="project" value="TreeGrafter"/>
</dbReference>
<dbReference type="Gene3D" id="1.10.510.10">
    <property type="entry name" value="Transferase(Phosphotransferase) domain 1"/>
    <property type="match status" value="1"/>
</dbReference>
<keyword evidence="5" id="KW-0547">Nucleotide-binding</keyword>
<dbReference type="InterPro" id="IPR000719">
    <property type="entry name" value="Prot_kinase_dom"/>
</dbReference>
<accession>A0A6S7G7X5</accession>
<evidence type="ECO:0000256" key="4">
    <source>
        <dbReference type="ARBA" id="ARBA00022679"/>
    </source>
</evidence>
<dbReference type="FunFam" id="1.20.1480.20:FF:000001">
    <property type="entry name" value="microtubule-associated serine/threonine-protein kinase 4 isoform X1"/>
    <property type="match status" value="1"/>
</dbReference>
<keyword evidence="2" id="KW-0723">Serine/threonine-protein kinase</keyword>
<organism evidence="12 13">
    <name type="scientific">Paramuricea clavata</name>
    <name type="common">Red gorgonian</name>
    <name type="synonym">Violescent sea-whip</name>
    <dbReference type="NCBI Taxonomy" id="317549"/>
    <lineage>
        <taxon>Eukaryota</taxon>
        <taxon>Metazoa</taxon>
        <taxon>Cnidaria</taxon>
        <taxon>Anthozoa</taxon>
        <taxon>Octocorallia</taxon>
        <taxon>Malacalcyonacea</taxon>
        <taxon>Plexauridae</taxon>
        <taxon>Paramuricea</taxon>
    </lineage>
</organism>
<keyword evidence="4" id="KW-0808">Transferase</keyword>
<feature type="compositionally biased region" description="Acidic residues" evidence="10">
    <location>
        <begin position="74"/>
        <end position="83"/>
    </location>
</feature>
<comment type="catalytic activity">
    <reaction evidence="9">
        <text>L-seryl-[protein] + ATP = O-phospho-L-seryl-[protein] + ADP + H(+)</text>
        <dbReference type="Rhea" id="RHEA:17989"/>
        <dbReference type="Rhea" id="RHEA-COMP:9863"/>
        <dbReference type="Rhea" id="RHEA-COMP:11604"/>
        <dbReference type="ChEBI" id="CHEBI:15378"/>
        <dbReference type="ChEBI" id="CHEBI:29999"/>
        <dbReference type="ChEBI" id="CHEBI:30616"/>
        <dbReference type="ChEBI" id="CHEBI:83421"/>
        <dbReference type="ChEBI" id="CHEBI:456216"/>
        <dbReference type="EC" id="2.7.11.1"/>
    </reaction>
</comment>
<dbReference type="GO" id="GO:0004674">
    <property type="term" value="F:protein serine/threonine kinase activity"/>
    <property type="evidence" value="ECO:0007669"/>
    <property type="project" value="UniProtKB-KW"/>
</dbReference>
<name>A0A6S7G7X5_PARCT</name>
<feature type="non-terminal residue" evidence="12">
    <location>
        <position position="712"/>
    </location>
</feature>
<comment type="caution">
    <text evidence="12">The sequence shown here is derived from an EMBL/GenBank/DDBJ whole genome shotgun (WGS) entry which is preliminary data.</text>
</comment>
<dbReference type="SUPFAM" id="SSF56112">
    <property type="entry name" value="Protein kinase-like (PK-like)"/>
    <property type="match status" value="1"/>
</dbReference>
<dbReference type="Pfam" id="PF00069">
    <property type="entry name" value="Pkinase"/>
    <property type="match status" value="1"/>
</dbReference>
<gene>
    <name evidence="12" type="ORF">PACLA_8A018422</name>
</gene>
<evidence type="ECO:0000256" key="5">
    <source>
        <dbReference type="ARBA" id="ARBA00022741"/>
    </source>
</evidence>
<evidence type="ECO:0000256" key="2">
    <source>
        <dbReference type="ARBA" id="ARBA00022527"/>
    </source>
</evidence>
<feature type="region of interest" description="Disordered" evidence="10">
    <location>
        <begin position="436"/>
        <end position="462"/>
    </location>
</feature>
<evidence type="ECO:0000256" key="9">
    <source>
        <dbReference type="ARBA" id="ARBA00048679"/>
    </source>
</evidence>
<dbReference type="GO" id="GO:0007010">
    <property type="term" value="P:cytoskeleton organization"/>
    <property type="evidence" value="ECO:0007669"/>
    <property type="project" value="UniProtKB-ARBA"/>
</dbReference>
<dbReference type="EMBL" id="CACRXK020001240">
    <property type="protein sequence ID" value="CAB3987835.1"/>
    <property type="molecule type" value="Genomic_DNA"/>
</dbReference>
<dbReference type="PROSITE" id="PS50011">
    <property type="entry name" value="PROTEIN_KINASE_DOM"/>
    <property type="match status" value="1"/>
</dbReference>
<evidence type="ECO:0000256" key="6">
    <source>
        <dbReference type="ARBA" id="ARBA00022777"/>
    </source>
</evidence>
<evidence type="ECO:0000313" key="13">
    <source>
        <dbReference type="Proteomes" id="UP001152795"/>
    </source>
</evidence>
<dbReference type="Gene3D" id="3.30.200.20">
    <property type="entry name" value="Phosphorylase Kinase, domain 1"/>
    <property type="match status" value="1"/>
</dbReference>
<dbReference type="InterPro" id="IPR011009">
    <property type="entry name" value="Kinase-like_dom_sf"/>
</dbReference>
<evidence type="ECO:0000313" key="12">
    <source>
        <dbReference type="EMBL" id="CAB3987835.1"/>
    </source>
</evidence>
<dbReference type="FunFam" id="3.30.200.20:FF:000012">
    <property type="entry name" value="microtubule-associated serine/threonine-protein kinase 2 isoform X1"/>
    <property type="match status" value="1"/>
</dbReference>
<evidence type="ECO:0000256" key="8">
    <source>
        <dbReference type="ARBA" id="ARBA00047899"/>
    </source>
</evidence>
<dbReference type="CDD" id="cd09487">
    <property type="entry name" value="SAM_superfamily"/>
    <property type="match status" value="1"/>
</dbReference>
<feature type="domain" description="Protein kinase" evidence="11">
    <location>
        <begin position="464"/>
        <end position="712"/>
    </location>
</feature>
<dbReference type="InterPro" id="IPR015022">
    <property type="entry name" value="MAST_pre-PK_dom"/>
</dbReference>
<dbReference type="GO" id="GO:0005524">
    <property type="term" value="F:ATP binding"/>
    <property type="evidence" value="ECO:0007669"/>
    <property type="project" value="UniProtKB-KW"/>
</dbReference>
<keyword evidence="13" id="KW-1185">Reference proteome</keyword>
<dbReference type="SUPFAM" id="SSF140482">
    <property type="entry name" value="MAST3 pre-PK domain-like"/>
    <property type="match status" value="1"/>
</dbReference>
<evidence type="ECO:0000256" key="10">
    <source>
        <dbReference type="SAM" id="MobiDB-lite"/>
    </source>
</evidence>
<reference evidence="12" key="1">
    <citation type="submission" date="2020-04" db="EMBL/GenBank/DDBJ databases">
        <authorList>
            <person name="Alioto T."/>
            <person name="Alioto T."/>
            <person name="Gomez Garrido J."/>
        </authorList>
    </citation>
    <scope>NUCLEOTIDE SEQUENCE</scope>
    <source>
        <strain evidence="12">A484AB</strain>
    </source>
</reference>
<dbReference type="FunFam" id="1.10.510.10:FF:000024">
    <property type="entry name" value="Probable serine/threonine-protein kinase cot-1"/>
    <property type="match status" value="1"/>
</dbReference>
<keyword evidence="6 12" id="KW-0418">Kinase</keyword>